<dbReference type="Proteomes" id="UP000683000">
    <property type="component" value="Unassembled WGS sequence"/>
</dbReference>
<keyword evidence="2" id="KW-1185">Reference proteome</keyword>
<dbReference type="AlphaFoldDB" id="A0A8I2YN01"/>
<reference evidence="1" key="1">
    <citation type="submission" date="2021-03" db="EMBL/GenBank/DDBJ databases">
        <title>Evolutionary innovations through gain and loss of genes in the ectomycorrhizal Boletales.</title>
        <authorList>
            <person name="Wu G."/>
            <person name="Miyauchi S."/>
            <person name="Morin E."/>
            <person name="Yang Z.-L."/>
            <person name="Xu J."/>
            <person name="Martin F.M."/>
        </authorList>
    </citation>
    <scope>NUCLEOTIDE SEQUENCE</scope>
    <source>
        <strain evidence="1">BR01</strain>
    </source>
</reference>
<gene>
    <name evidence="1" type="ORF">JVT61DRAFT_4133</name>
</gene>
<dbReference type="OrthoDB" id="2679919at2759"/>
<sequence length="155" mass="17668">MTICSTRSRPFPVRRILCRACLHCPEPNSLNPVVVGGITWLSIKSINFRVFLRGVDGKFNFGERGPLYAQGTLFPCRQMDEVDRVLNSAVNQLILQFAQTMETAGAEPTRINHFRTQAESVTFSAEWSVLLEELQSSLYDTAYSRYSKWLRTESK</sequence>
<accession>A0A8I2YN01</accession>
<comment type="caution">
    <text evidence="1">The sequence shown here is derived from an EMBL/GenBank/DDBJ whole genome shotgun (WGS) entry which is preliminary data.</text>
</comment>
<name>A0A8I2YN01_9AGAM</name>
<protein>
    <submittedName>
        <fullName evidence="1">Uncharacterized protein</fullName>
    </submittedName>
</protein>
<organism evidence="1 2">
    <name type="scientific">Boletus reticuloceps</name>
    <dbReference type="NCBI Taxonomy" id="495285"/>
    <lineage>
        <taxon>Eukaryota</taxon>
        <taxon>Fungi</taxon>
        <taxon>Dikarya</taxon>
        <taxon>Basidiomycota</taxon>
        <taxon>Agaricomycotina</taxon>
        <taxon>Agaricomycetes</taxon>
        <taxon>Agaricomycetidae</taxon>
        <taxon>Boletales</taxon>
        <taxon>Boletineae</taxon>
        <taxon>Boletaceae</taxon>
        <taxon>Boletoideae</taxon>
        <taxon>Boletus</taxon>
    </lineage>
</organism>
<dbReference type="EMBL" id="JAGFBS010000017">
    <property type="protein sequence ID" value="KAG6374757.1"/>
    <property type="molecule type" value="Genomic_DNA"/>
</dbReference>
<evidence type="ECO:0000313" key="1">
    <source>
        <dbReference type="EMBL" id="KAG6374757.1"/>
    </source>
</evidence>
<proteinExistence type="predicted"/>
<evidence type="ECO:0000313" key="2">
    <source>
        <dbReference type="Proteomes" id="UP000683000"/>
    </source>
</evidence>